<dbReference type="GeneID" id="13398197"/>
<dbReference type="Proteomes" id="UP000008062">
    <property type="component" value="Chromosome 10"/>
</dbReference>
<dbReference type="KEGG" id="ztr:MYCGRDRAFT_96354"/>
<keyword evidence="3" id="KW-1185">Reference proteome</keyword>
<proteinExistence type="predicted"/>
<dbReference type="InParanoid" id="F9XLV0"/>
<name>F9XLV0_ZYMTI</name>
<reference evidence="2 3" key="1">
    <citation type="journal article" date="2011" name="PLoS Genet.">
        <title>Finished genome of the fungal wheat pathogen Mycosphaerella graminicola reveals dispensome structure, chromosome plasticity, and stealth pathogenesis.</title>
        <authorList>
            <person name="Goodwin S.B."/>
            <person name="Ben M'barek S."/>
            <person name="Dhillon B."/>
            <person name="Wittenberg A.H.J."/>
            <person name="Crane C.F."/>
            <person name="Hane J.K."/>
            <person name="Foster A.J."/>
            <person name="Van der Lee T.A.J."/>
            <person name="Grimwood J."/>
            <person name="Aerts A."/>
            <person name="Antoniw J."/>
            <person name="Bailey A."/>
            <person name="Bluhm B."/>
            <person name="Bowler J."/>
            <person name="Bristow J."/>
            <person name="van der Burgt A."/>
            <person name="Canto-Canche B."/>
            <person name="Churchill A.C.L."/>
            <person name="Conde-Ferraez L."/>
            <person name="Cools H.J."/>
            <person name="Coutinho P.M."/>
            <person name="Csukai M."/>
            <person name="Dehal P."/>
            <person name="De Wit P."/>
            <person name="Donzelli B."/>
            <person name="van de Geest H.C."/>
            <person name="van Ham R.C.H.J."/>
            <person name="Hammond-Kosack K.E."/>
            <person name="Henrissat B."/>
            <person name="Kilian A."/>
            <person name="Kobayashi A.K."/>
            <person name="Koopmann E."/>
            <person name="Kourmpetis Y."/>
            <person name="Kuzniar A."/>
            <person name="Lindquist E."/>
            <person name="Lombard V."/>
            <person name="Maliepaard C."/>
            <person name="Martins N."/>
            <person name="Mehrabi R."/>
            <person name="Nap J.P.H."/>
            <person name="Ponomarenko A."/>
            <person name="Rudd J.J."/>
            <person name="Salamov A."/>
            <person name="Schmutz J."/>
            <person name="Schouten H.J."/>
            <person name="Shapiro H."/>
            <person name="Stergiopoulos I."/>
            <person name="Torriani S.F.F."/>
            <person name="Tu H."/>
            <person name="de Vries R.P."/>
            <person name="Waalwijk C."/>
            <person name="Ware S.B."/>
            <person name="Wiebenga A."/>
            <person name="Zwiers L.-H."/>
            <person name="Oliver R.P."/>
            <person name="Grigoriev I.V."/>
            <person name="Kema G.H.J."/>
        </authorList>
    </citation>
    <scope>NUCLEOTIDE SEQUENCE [LARGE SCALE GENOMIC DNA]</scope>
    <source>
        <strain evidence="3">CBS 115943 / IPO323</strain>
    </source>
</reference>
<dbReference type="HOGENOM" id="CLU_655882_0_0_1"/>
<gene>
    <name evidence="2" type="ORF">MYCGRDRAFT_96354</name>
</gene>
<evidence type="ECO:0000259" key="1">
    <source>
        <dbReference type="PROSITE" id="PS50097"/>
    </source>
</evidence>
<evidence type="ECO:0000313" key="2">
    <source>
        <dbReference type="EMBL" id="EGP83928.1"/>
    </source>
</evidence>
<dbReference type="Gene3D" id="3.30.710.10">
    <property type="entry name" value="Potassium Channel Kv1.1, Chain A"/>
    <property type="match status" value="2"/>
</dbReference>
<accession>F9XLV0</accession>
<sequence>MGFTIDAEKALWDDATYADVLVRCQGKEWHCHRVVLCPQSKFFAKSCLTYTSGDGVPNIQKPIVIDDKHSPEHVEFCLKFMYVHSNYYSANDVAKQEGLEDDRLFGISNLAYELGSPELMKWCATFLDEIIGGITTHEDNVQMINEIHSKCIDPAFIKVADDWERDDIEEFLQDVHARALLSEASVTKYLGSFERKMRNSETRALLSQESVDTFFDTLRRRTAAMGGQMADEVSGKGGKRKPMFNDPTYADLIIHFGPHNAPGTIHCHTNIVCTQSSFFRAGSMPRRAIGPTTDPVARRIYPTIFTIHPYYDGRAVQCVLQSLYHPRSTTKKWLQTCLWSQLFRVYELARLFGVKHLVEATSLAVKQVLEEMREAEDEELHHAQAIIAATPRLREVFEGALRELEIDEVMRSLGSFTIE</sequence>
<dbReference type="AlphaFoldDB" id="F9XLV0"/>
<organism evidence="2 3">
    <name type="scientific">Zymoseptoria tritici (strain CBS 115943 / IPO323)</name>
    <name type="common">Speckled leaf blotch fungus</name>
    <name type="synonym">Septoria tritici</name>
    <dbReference type="NCBI Taxonomy" id="336722"/>
    <lineage>
        <taxon>Eukaryota</taxon>
        <taxon>Fungi</taxon>
        <taxon>Dikarya</taxon>
        <taxon>Ascomycota</taxon>
        <taxon>Pezizomycotina</taxon>
        <taxon>Dothideomycetes</taxon>
        <taxon>Dothideomycetidae</taxon>
        <taxon>Mycosphaerellales</taxon>
        <taxon>Mycosphaerellaceae</taxon>
        <taxon>Zymoseptoria</taxon>
    </lineage>
</organism>
<dbReference type="CDD" id="cd18186">
    <property type="entry name" value="BTB_POZ_ZBTB_KLHL-like"/>
    <property type="match status" value="1"/>
</dbReference>
<dbReference type="PANTHER" id="PTHR24410:SF23">
    <property type="entry name" value="BTB DOMAIN-CONTAINING PROTEIN-RELATED"/>
    <property type="match status" value="1"/>
</dbReference>
<dbReference type="InterPro" id="IPR011333">
    <property type="entry name" value="SKP1/BTB/POZ_sf"/>
</dbReference>
<dbReference type="InterPro" id="IPR051481">
    <property type="entry name" value="BTB-POZ/Galectin-3-binding"/>
</dbReference>
<feature type="domain" description="BTB" evidence="1">
    <location>
        <begin position="18"/>
        <end position="82"/>
    </location>
</feature>
<dbReference type="OrthoDB" id="3852581at2759"/>
<dbReference type="EMBL" id="CM001205">
    <property type="protein sequence ID" value="EGP83928.1"/>
    <property type="molecule type" value="Genomic_DNA"/>
</dbReference>
<dbReference type="RefSeq" id="XP_003848952.1">
    <property type="nucleotide sequence ID" value="XM_003848904.1"/>
</dbReference>
<dbReference type="SUPFAM" id="SSF54695">
    <property type="entry name" value="POZ domain"/>
    <property type="match status" value="1"/>
</dbReference>
<evidence type="ECO:0000313" key="3">
    <source>
        <dbReference type="Proteomes" id="UP000008062"/>
    </source>
</evidence>
<protein>
    <recommendedName>
        <fullName evidence="1">BTB domain-containing protein</fullName>
    </recommendedName>
</protein>
<dbReference type="PROSITE" id="PS50097">
    <property type="entry name" value="BTB"/>
    <property type="match status" value="1"/>
</dbReference>
<dbReference type="PANTHER" id="PTHR24410">
    <property type="entry name" value="HL07962P-RELATED"/>
    <property type="match status" value="1"/>
</dbReference>
<dbReference type="InterPro" id="IPR000210">
    <property type="entry name" value="BTB/POZ_dom"/>
</dbReference>
<dbReference type="Pfam" id="PF00651">
    <property type="entry name" value="BTB"/>
    <property type="match status" value="1"/>
</dbReference>